<reference evidence="2 3" key="1">
    <citation type="journal article" date="2019" name="Int. J. Syst. Evol. Microbiol.">
        <title>The Global Catalogue of Microorganisms (GCM) 10K type strain sequencing project: providing services to taxonomists for standard genome sequencing and annotation.</title>
        <authorList>
            <consortium name="The Broad Institute Genomics Platform"/>
            <consortium name="The Broad Institute Genome Sequencing Center for Infectious Disease"/>
            <person name="Wu L."/>
            <person name="Ma J."/>
        </authorList>
    </citation>
    <scope>NUCLEOTIDE SEQUENCE [LARGE SCALE GENOMIC DNA]</scope>
    <source>
        <strain evidence="2 3">CGMCC 1.10390</strain>
    </source>
</reference>
<evidence type="ECO:0000256" key="1">
    <source>
        <dbReference type="SAM" id="MobiDB-lite"/>
    </source>
</evidence>
<dbReference type="PROSITE" id="PS51257">
    <property type="entry name" value="PROKAR_LIPOPROTEIN"/>
    <property type="match status" value="1"/>
</dbReference>
<feature type="region of interest" description="Disordered" evidence="1">
    <location>
        <begin position="725"/>
        <end position="747"/>
    </location>
</feature>
<comment type="caution">
    <text evidence="2">The sequence shown here is derived from an EMBL/GenBank/DDBJ whole genome shotgun (WGS) entry which is preliminary data.</text>
</comment>
<feature type="compositionally biased region" description="Basic and acidic residues" evidence="1">
    <location>
        <begin position="471"/>
        <end position="481"/>
    </location>
</feature>
<name>A0ABD6DLF4_9EURY</name>
<feature type="region of interest" description="Disordered" evidence="1">
    <location>
        <begin position="23"/>
        <end position="72"/>
    </location>
</feature>
<proteinExistence type="predicted"/>
<accession>A0ABD6DLF4</accession>
<organism evidence="2 3">
    <name type="scientific">Haloarchaeobius litoreus</name>
    <dbReference type="NCBI Taxonomy" id="755306"/>
    <lineage>
        <taxon>Archaea</taxon>
        <taxon>Methanobacteriati</taxon>
        <taxon>Methanobacteriota</taxon>
        <taxon>Stenosarchaea group</taxon>
        <taxon>Halobacteria</taxon>
        <taxon>Halobacteriales</taxon>
        <taxon>Halorubellaceae</taxon>
        <taxon>Haloarchaeobius</taxon>
    </lineage>
</organism>
<gene>
    <name evidence="2" type="ORF">ACFSBL_14605</name>
</gene>
<dbReference type="Proteomes" id="UP001597034">
    <property type="component" value="Unassembled WGS sequence"/>
</dbReference>
<dbReference type="AlphaFoldDB" id="A0ABD6DLF4"/>
<feature type="compositionally biased region" description="Polar residues" evidence="1">
    <location>
        <begin position="725"/>
        <end position="738"/>
    </location>
</feature>
<keyword evidence="3" id="KW-1185">Reference proteome</keyword>
<sequence>MPRLRTVFVLLACLVLLAGCSGGPETDTTVAPTDAEPTDRATDRTTAEPTPVGTPATRTAVPTVPASTDVADPPDPRAVAMNFEPNQSLDTVYRRVEALRGLTAREQVNVSVHGIDIVNPETNERMQVGDPFDYPDDAAGMDETQTKALQLYSSEPVPLRGLVAAGMARATAVNVANESAYERIADDSFEILLVHEFAHTLQEQHGLNEHLRTGTTMTTDADLAGMMLTEGDATLTAYQYWQEYDAGGEDPLALRNTTAERGNWTHGFYDKTRYYGARYLQAVSEDRRNAHVSQPPDTTAEVMHPNTTWDLPGPAVTAPAPAGWTVQSENRVGELTIRYTLRTNGIPYSRAAAASTGWWNDSMRTFDRPDGIATSWSTRWATEQEAREFASAWRAVLENRDATRDDGVFRVPGTEHTPELSYVIIRDGSVVHVAAASTTADARSIAAASGASNRSQTDAPAASETASRTAPVDDRWTERAAADSTWNSTADGRTGDDEGAPLHQRAHGTNVASVDTDGDGISDFVERSQVVGHHPWVVLPELHSTEKDVVVDVVYATSVAADQRLREHELTAMRSTWAGFPVDNPGSTSGVHLHVRTHDTTALDGEFGTDFDEDDVDAFYERRYGQPPGDGVVNLVVVSAFDVGSSELVAFGSRGGNVAVVRASESRPIVVTHELMHLVLGPIHGERDCDIADNSSHTCRGYLAPGGQAEPFLTELLTQALNRPWSSTNASHTDNSSVVGRRLTAAA</sequence>
<feature type="region of interest" description="Disordered" evidence="1">
    <location>
        <begin position="448"/>
        <end position="520"/>
    </location>
</feature>
<dbReference type="EMBL" id="JBHUDO010000003">
    <property type="protein sequence ID" value="MFD1646918.1"/>
    <property type="molecule type" value="Genomic_DNA"/>
</dbReference>
<evidence type="ECO:0000313" key="3">
    <source>
        <dbReference type="Proteomes" id="UP001597034"/>
    </source>
</evidence>
<feature type="compositionally biased region" description="Basic and acidic residues" evidence="1">
    <location>
        <begin position="37"/>
        <end position="46"/>
    </location>
</feature>
<dbReference type="RefSeq" id="WP_256401011.1">
    <property type="nucleotide sequence ID" value="NZ_JANHJR010000003.1"/>
</dbReference>
<feature type="compositionally biased region" description="Low complexity" evidence="1">
    <location>
        <begin position="49"/>
        <end position="66"/>
    </location>
</feature>
<evidence type="ECO:0000313" key="2">
    <source>
        <dbReference type="EMBL" id="MFD1646918.1"/>
    </source>
</evidence>
<protein>
    <submittedName>
        <fullName evidence="2">Uncharacterized protein</fullName>
    </submittedName>
</protein>